<dbReference type="GO" id="GO:0097351">
    <property type="term" value="F:toxin sequestering activity"/>
    <property type="evidence" value="ECO:0007669"/>
    <property type="project" value="InterPro"/>
</dbReference>
<name>A0A1Q6PFV4_9FIRM</name>
<dbReference type="EMBL" id="QSHM01000001">
    <property type="protein sequence ID" value="RHC15494.1"/>
    <property type="molecule type" value="Genomic_DNA"/>
</dbReference>
<proteinExistence type="predicted"/>
<dbReference type="GO" id="GO:0003677">
    <property type="term" value="F:DNA binding"/>
    <property type="evidence" value="ECO:0007669"/>
    <property type="project" value="UniProtKB-KW"/>
</dbReference>
<dbReference type="SUPFAM" id="SSF89447">
    <property type="entry name" value="AbrB/MazE/MraZ-like"/>
    <property type="match status" value="1"/>
</dbReference>
<dbReference type="Proteomes" id="UP000284794">
    <property type="component" value="Unassembled WGS sequence"/>
</dbReference>
<sequence length="80" mass="9065">MQAQVREWGNSQGIRLSKDILKSAGIALNEMLEVTVSDGVITLAKTFRHKTLEERAAEYNGRLMLDGEYDWGEPVGREVW</sequence>
<comment type="caution">
    <text evidence="1">The sequence shown here is derived from an EMBL/GenBank/DDBJ whole genome shotgun (WGS) entry which is preliminary data.</text>
</comment>
<organism evidence="1 4">
    <name type="scientific">Lachnospira eligens</name>
    <dbReference type="NCBI Taxonomy" id="39485"/>
    <lineage>
        <taxon>Bacteria</taxon>
        <taxon>Bacillati</taxon>
        <taxon>Bacillota</taxon>
        <taxon>Clostridia</taxon>
        <taxon>Lachnospirales</taxon>
        <taxon>Lachnospiraceae</taxon>
        <taxon>Lachnospira</taxon>
    </lineage>
</organism>
<reference evidence="3 4" key="1">
    <citation type="submission" date="2018-08" db="EMBL/GenBank/DDBJ databases">
        <title>A genome reference for cultivated species of the human gut microbiota.</title>
        <authorList>
            <person name="Zou Y."/>
            <person name="Xue W."/>
            <person name="Luo G."/>
        </authorList>
    </citation>
    <scope>NUCLEOTIDE SEQUENCE [LARGE SCALE GENOMIC DNA]</scope>
    <source>
        <strain evidence="2 3">AM32-2AC</strain>
        <strain evidence="1 4">AM37-3BH</strain>
    </source>
</reference>
<dbReference type="Gene3D" id="2.10.260.10">
    <property type="match status" value="1"/>
</dbReference>
<dbReference type="AlphaFoldDB" id="A0A1Q6PFV4"/>
<keyword evidence="1" id="KW-0238">DNA-binding</keyword>
<dbReference type="InterPro" id="IPR037914">
    <property type="entry name" value="SpoVT-AbrB_sf"/>
</dbReference>
<evidence type="ECO:0000313" key="3">
    <source>
        <dbReference type="Proteomes" id="UP000284794"/>
    </source>
</evidence>
<evidence type="ECO:0000313" key="1">
    <source>
        <dbReference type="EMBL" id="RHC15494.1"/>
    </source>
</evidence>
<evidence type="ECO:0000313" key="2">
    <source>
        <dbReference type="EMBL" id="RHD10376.1"/>
    </source>
</evidence>
<dbReference type="EMBL" id="QSIS01000002">
    <property type="protein sequence ID" value="RHD10376.1"/>
    <property type="molecule type" value="Genomic_DNA"/>
</dbReference>
<dbReference type="Proteomes" id="UP000285844">
    <property type="component" value="Unassembled WGS sequence"/>
</dbReference>
<dbReference type="PANTHER" id="PTHR40516">
    <property type="entry name" value="ANTITOXIN CHPS-RELATED"/>
    <property type="match status" value="1"/>
</dbReference>
<dbReference type="InterPro" id="IPR039052">
    <property type="entry name" value="Antitox_PemI-like"/>
</dbReference>
<accession>A0A1Q6PFV4</accession>
<protein>
    <submittedName>
        <fullName evidence="1">AbrB/MazE/SpoVT family DNA-binding domain-containing protein</fullName>
    </submittedName>
</protein>
<evidence type="ECO:0000313" key="4">
    <source>
        <dbReference type="Proteomes" id="UP000285844"/>
    </source>
</evidence>
<dbReference type="PANTHER" id="PTHR40516:SF1">
    <property type="entry name" value="ANTITOXIN CHPS-RELATED"/>
    <property type="match status" value="1"/>
</dbReference>
<dbReference type="RefSeq" id="WP_118148077.1">
    <property type="nucleotide sequence ID" value="NZ_DAWDGZ010000024.1"/>
</dbReference>
<gene>
    <name evidence="2" type="ORF">DW811_01640</name>
    <name evidence="1" type="ORF">DW858_01235</name>
</gene>